<protein>
    <recommendedName>
        <fullName evidence="1">Ribonuclease H1 N-terminal domain-containing protein</fullName>
    </recommendedName>
</protein>
<dbReference type="Pfam" id="PF01693">
    <property type="entry name" value="Cauli_VI"/>
    <property type="match status" value="1"/>
</dbReference>
<evidence type="ECO:0000259" key="1">
    <source>
        <dbReference type="Pfam" id="PF01693"/>
    </source>
</evidence>
<dbReference type="InParanoid" id="A0A0D0DFU3"/>
<dbReference type="SUPFAM" id="SSF55658">
    <property type="entry name" value="L9 N-domain-like"/>
    <property type="match status" value="1"/>
</dbReference>
<proteinExistence type="predicted"/>
<dbReference type="OrthoDB" id="3270804at2759"/>
<accession>A0A0D0DFU3</accession>
<reference evidence="2 3" key="1">
    <citation type="submission" date="2014-04" db="EMBL/GenBank/DDBJ databases">
        <authorList>
            <consortium name="DOE Joint Genome Institute"/>
            <person name="Kuo A."/>
            <person name="Kohler A."/>
            <person name="Jargeat P."/>
            <person name="Nagy L.G."/>
            <person name="Floudas D."/>
            <person name="Copeland A."/>
            <person name="Barry K.W."/>
            <person name="Cichocki N."/>
            <person name="Veneault-Fourrey C."/>
            <person name="LaButti K."/>
            <person name="Lindquist E.A."/>
            <person name="Lipzen A."/>
            <person name="Lundell T."/>
            <person name="Morin E."/>
            <person name="Murat C."/>
            <person name="Sun H."/>
            <person name="Tunlid A."/>
            <person name="Henrissat B."/>
            <person name="Grigoriev I.V."/>
            <person name="Hibbett D.S."/>
            <person name="Martin F."/>
            <person name="Nordberg H.P."/>
            <person name="Cantor M.N."/>
            <person name="Hua S.X."/>
        </authorList>
    </citation>
    <scope>NUCLEOTIDE SEQUENCE [LARGE SCALE GENOMIC DNA]</scope>
    <source>
        <strain evidence="2 3">Ve08.2h10</strain>
    </source>
</reference>
<dbReference type="InterPro" id="IPR009027">
    <property type="entry name" value="Ribosomal_bL9/RNase_H1_N"/>
</dbReference>
<dbReference type="InterPro" id="IPR011320">
    <property type="entry name" value="RNase_H1_N"/>
</dbReference>
<organism evidence="2 3">
    <name type="scientific">Paxillus rubicundulus Ve08.2h10</name>
    <dbReference type="NCBI Taxonomy" id="930991"/>
    <lineage>
        <taxon>Eukaryota</taxon>
        <taxon>Fungi</taxon>
        <taxon>Dikarya</taxon>
        <taxon>Basidiomycota</taxon>
        <taxon>Agaricomycotina</taxon>
        <taxon>Agaricomycetes</taxon>
        <taxon>Agaricomycetidae</taxon>
        <taxon>Boletales</taxon>
        <taxon>Paxilineae</taxon>
        <taxon>Paxillaceae</taxon>
        <taxon>Paxillus</taxon>
    </lineage>
</organism>
<gene>
    <name evidence="2" type="ORF">PAXRUDRAFT_159883</name>
</gene>
<dbReference type="HOGENOM" id="CLU_180224_0_0_1"/>
<reference evidence="3" key="2">
    <citation type="submission" date="2015-01" db="EMBL/GenBank/DDBJ databases">
        <title>Evolutionary Origins and Diversification of the Mycorrhizal Mutualists.</title>
        <authorList>
            <consortium name="DOE Joint Genome Institute"/>
            <consortium name="Mycorrhizal Genomics Consortium"/>
            <person name="Kohler A."/>
            <person name="Kuo A."/>
            <person name="Nagy L.G."/>
            <person name="Floudas D."/>
            <person name="Copeland A."/>
            <person name="Barry K.W."/>
            <person name="Cichocki N."/>
            <person name="Veneault-Fourrey C."/>
            <person name="LaButti K."/>
            <person name="Lindquist E.A."/>
            <person name="Lipzen A."/>
            <person name="Lundell T."/>
            <person name="Morin E."/>
            <person name="Murat C."/>
            <person name="Riley R."/>
            <person name="Ohm R."/>
            <person name="Sun H."/>
            <person name="Tunlid A."/>
            <person name="Henrissat B."/>
            <person name="Grigoriev I.V."/>
            <person name="Hibbett D.S."/>
            <person name="Martin F."/>
        </authorList>
    </citation>
    <scope>NUCLEOTIDE SEQUENCE [LARGE SCALE GENOMIC DNA]</scope>
    <source>
        <strain evidence="3">Ve08.2h10</strain>
    </source>
</reference>
<evidence type="ECO:0000313" key="3">
    <source>
        <dbReference type="Proteomes" id="UP000054538"/>
    </source>
</evidence>
<evidence type="ECO:0000313" key="2">
    <source>
        <dbReference type="EMBL" id="KIK79969.1"/>
    </source>
</evidence>
<feature type="domain" description="Ribonuclease H1 N-terminal" evidence="1">
    <location>
        <begin position="44"/>
        <end position="75"/>
    </location>
</feature>
<dbReference type="Gene3D" id="3.40.970.10">
    <property type="entry name" value="Ribonuclease H1, N-terminal domain"/>
    <property type="match status" value="1"/>
</dbReference>
<name>A0A0D0DFU3_9AGAM</name>
<keyword evidence="3" id="KW-1185">Reference proteome</keyword>
<dbReference type="AlphaFoldDB" id="A0A0D0DFU3"/>
<dbReference type="Proteomes" id="UP000054538">
    <property type="component" value="Unassembled WGS sequence"/>
</dbReference>
<dbReference type="EMBL" id="KN826135">
    <property type="protein sequence ID" value="KIK79969.1"/>
    <property type="molecule type" value="Genomic_DNA"/>
</dbReference>
<sequence length="101" mass="10699">MFHVPDVGQSGSIVSNIVFFGLPPTSITYNEVPFEIPHPNSSGPFYCIIKGRCVGVVATWEDASPQVTGCSGAVHSCCPSVEVGVVRIKAVIDCGQCQYLP</sequence>
<dbReference type="InterPro" id="IPR037056">
    <property type="entry name" value="RNase_H1_N_sf"/>
</dbReference>